<organism evidence="1">
    <name type="scientific">Siphoviridae sp. ct1Eo1</name>
    <dbReference type="NCBI Taxonomy" id="2825307"/>
    <lineage>
        <taxon>Viruses</taxon>
        <taxon>Duplodnaviria</taxon>
        <taxon>Heunggongvirae</taxon>
        <taxon>Uroviricota</taxon>
        <taxon>Caudoviricetes</taxon>
    </lineage>
</organism>
<protein>
    <submittedName>
        <fullName evidence="1">Uncharacterized protein</fullName>
    </submittedName>
</protein>
<sequence length="251" mass="28696">MNYAIYCYREDYKCLELCIGQIRRVDPDCLIYLFDDGSAPLLRCHIPKGKDVIYKKTYFQRRRNLNGLECVRGMLSCMKDIPGTDPIVKVDADTLIMSIDEISKSLSDRRMLAGGYQCAVPFAWSGVCYWVTRRFIREALDVLVTREFPERPDQTYPEDVTMSMLALYLYGRKGADVIEFQDGKFLIGIRTCDKRQLAELSRLAQGVSAVHCGQVNFYKPIADRAGCTIREACARVMWEILHPGQPDGFTL</sequence>
<dbReference type="EMBL" id="BK015340">
    <property type="protein sequence ID" value="DAE02068.1"/>
    <property type="molecule type" value="Genomic_DNA"/>
</dbReference>
<evidence type="ECO:0000313" key="1">
    <source>
        <dbReference type="EMBL" id="DAE02068.1"/>
    </source>
</evidence>
<name>A0A8S5P7A2_9CAUD</name>
<accession>A0A8S5P7A2</accession>
<reference evidence="1" key="1">
    <citation type="journal article" date="2021" name="Proc. Natl. Acad. Sci. U.S.A.">
        <title>A Catalog of Tens of Thousands of Viruses from Human Metagenomes Reveals Hidden Associations with Chronic Diseases.</title>
        <authorList>
            <person name="Tisza M.J."/>
            <person name="Buck C.B."/>
        </authorList>
    </citation>
    <scope>NUCLEOTIDE SEQUENCE</scope>
    <source>
        <strain evidence="1">Ct1Eo1</strain>
    </source>
</reference>
<proteinExistence type="predicted"/>